<dbReference type="EMBL" id="CABVMM010000007">
    <property type="protein sequence ID" value="VVV00702.1"/>
    <property type="molecule type" value="Genomic_DNA"/>
</dbReference>
<evidence type="ECO:0000313" key="2">
    <source>
        <dbReference type="Proteomes" id="UP000356253"/>
    </source>
</evidence>
<keyword evidence="2" id="KW-1185">Reference proteome</keyword>
<name>A0AC61Y867_9FLAO</name>
<comment type="caution">
    <text evidence="1">The sequence shown here is derived from an EMBL/GenBank/DDBJ whole genome shotgun (WGS) entry which is preliminary data.</text>
</comment>
<dbReference type="Proteomes" id="UP000356253">
    <property type="component" value="Unassembled WGS sequence"/>
</dbReference>
<reference evidence="1" key="1">
    <citation type="submission" date="2019-09" db="EMBL/GenBank/DDBJ databases">
        <authorList>
            <person name="Rodrigo-Torres L."/>
            <person name="Arahal R. D."/>
            <person name="Lucena T."/>
        </authorList>
    </citation>
    <scope>NUCLEOTIDE SEQUENCE</scope>
    <source>
        <strain evidence="1">ISS653</strain>
    </source>
</reference>
<accession>A0AC61Y867</accession>
<organism evidence="1 2">
    <name type="scientific">Mesonia oceanica</name>
    <dbReference type="NCBI Taxonomy" id="2687242"/>
    <lineage>
        <taxon>Bacteria</taxon>
        <taxon>Pseudomonadati</taxon>
        <taxon>Bacteroidota</taxon>
        <taxon>Flavobacteriia</taxon>
        <taxon>Flavobacteriales</taxon>
        <taxon>Flavobacteriaceae</taxon>
        <taxon>Mesonia</taxon>
    </lineage>
</organism>
<protein>
    <submittedName>
        <fullName evidence="1">Uncharacterized protein</fullName>
    </submittedName>
</protein>
<sequence length="54" mass="6389">MDIHTTKFELLKAIIENENSEFIQKVAHFVKREKADFWNELGSAEQKEIKKGIR</sequence>
<evidence type="ECO:0000313" key="1">
    <source>
        <dbReference type="EMBL" id="VVV00702.1"/>
    </source>
</evidence>
<gene>
    <name evidence="1" type="ORF">FVB9532_01976</name>
</gene>
<proteinExistence type="predicted"/>